<dbReference type="Pfam" id="PF07974">
    <property type="entry name" value="EGF_2"/>
    <property type="match status" value="1"/>
</dbReference>
<dbReference type="FunFam" id="4.10.70.10:FF:000001">
    <property type="entry name" value="Disintegrin and metalloproteinase domain-containing protein 22"/>
    <property type="match status" value="1"/>
</dbReference>
<dbReference type="PROSITE" id="PS00022">
    <property type="entry name" value="EGF_1"/>
    <property type="match status" value="1"/>
</dbReference>
<evidence type="ECO:0000256" key="13">
    <source>
        <dbReference type="ARBA" id="ARBA00023157"/>
    </source>
</evidence>
<evidence type="ECO:0000256" key="9">
    <source>
        <dbReference type="ARBA" id="ARBA00022771"/>
    </source>
</evidence>
<evidence type="ECO:0000256" key="3">
    <source>
        <dbReference type="ARBA" id="ARBA00022553"/>
    </source>
</evidence>
<feature type="transmembrane region" description="Helical" evidence="24">
    <location>
        <begin position="1023"/>
        <end position="1046"/>
    </location>
</feature>
<dbReference type="InterPro" id="IPR024079">
    <property type="entry name" value="MetalloPept_cat_dom_sf"/>
</dbReference>
<dbReference type="GO" id="GO:0008270">
    <property type="term" value="F:zinc ion binding"/>
    <property type="evidence" value="ECO:0007669"/>
    <property type="project" value="UniProtKB-KW"/>
</dbReference>
<keyword evidence="15" id="KW-0539">Nucleus</keyword>
<name>A0A151MQ70_ALLMI</name>
<feature type="domain" description="Peptidase M12B" evidence="28">
    <location>
        <begin position="528"/>
        <end position="727"/>
    </location>
</feature>
<dbReference type="PRINTS" id="PR00289">
    <property type="entry name" value="DISINTEGRIN"/>
</dbReference>
<dbReference type="SMART" id="SM00586">
    <property type="entry name" value="ZnF_DBF"/>
    <property type="match status" value="1"/>
</dbReference>
<dbReference type="SUPFAM" id="SSF55486">
    <property type="entry name" value="Metalloproteases ('zincins'), catalytic domain"/>
    <property type="match status" value="1"/>
</dbReference>
<evidence type="ECO:0000256" key="15">
    <source>
        <dbReference type="ARBA" id="ARBA00023242"/>
    </source>
</evidence>
<dbReference type="Proteomes" id="UP000050525">
    <property type="component" value="Unassembled WGS sequence"/>
</dbReference>
<dbReference type="InterPro" id="IPR006586">
    <property type="entry name" value="ADAM_Cys-rich"/>
</dbReference>
<dbReference type="InterPro" id="IPR013111">
    <property type="entry name" value="EGF_extracell"/>
</dbReference>
<keyword evidence="12 24" id="KW-0472">Membrane</keyword>
<organism evidence="30 31">
    <name type="scientific">Alligator mississippiensis</name>
    <name type="common">American alligator</name>
    <dbReference type="NCBI Taxonomy" id="8496"/>
    <lineage>
        <taxon>Eukaryota</taxon>
        <taxon>Metazoa</taxon>
        <taxon>Chordata</taxon>
        <taxon>Craniata</taxon>
        <taxon>Vertebrata</taxon>
        <taxon>Euteleostomi</taxon>
        <taxon>Archelosauria</taxon>
        <taxon>Archosauria</taxon>
        <taxon>Crocodylia</taxon>
        <taxon>Alligatoridae</taxon>
        <taxon>Alligatorinae</taxon>
        <taxon>Alligator</taxon>
    </lineage>
</organism>
<dbReference type="PROSITE" id="PS50172">
    <property type="entry name" value="BRCT"/>
    <property type="match status" value="1"/>
</dbReference>
<keyword evidence="10" id="KW-0862">Zinc</keyword>
<dbReference type="Pfam" id="PF00200">
    <property type="entry name" value="Disintegrin"/>
    <property type="match status" value="1"/>
</dbReference>
<reference evidence="30 31" key="1">
    <citation type="journal article" date="2012" name="Genome Biol.">
        <title>Sequencing three crocodilian genomes to illuminate the evolution of archosaurs and amniotes.</title>
        <authorList>
            <person name="St John J.A."/>
            <person name="Braun E.L."/>
            <person name="Isberg S.R."/>
            <person name="Miles L.G."/>
            <person name="Chong A.Y."/>
            <person name="Gongora J."/>
            <person name="Dalzell P."/>
            <person name="Moran C."/>
            <person name="Bed'hom B."/>
            <person name="Abzhanov A."/>
            <person name="Burgess S.C."/>
            <person name="Cooksey A.M."/>
            <person name="Castoe T.A."/>
            <person name="Crawford N.G."/>
            <person name="Densmore L.D."/>
            <person name="Drew J.C."/>
            <person name="Edwards S.V."/>
            <person name="Faircloth B.C."/>
            <person name="Fujita M.K."/>
            <person name="Greenwold M.J."/>
            <person name="Hoffmann F.G."/>
            <person name="Howard J.M."/>
            <person name="Iguchi T."/>
            <person name="Janes D.E."/>
            <person name="Khan S.Y."/>
            <person name="Kohno S."/>
            <person name="de Koning A.J."/>
            <person name="Lance S.L."/>
            <person name="McCarthy F.M."/>
            <person name="McCormack J.E."/>
            <person name="Merchant M.E."/>
            <person name="Peterson D.G."/>
            <person name="Pollock D.D."/>
            <person name="Pourmand N."/>
            <person name="Raney B.J."/>
            <person name="Roessler K.A."/>
            <person name="Sanford J.R."/>
            <person name="Sawyer R.H."/>
            <person name="Schmidt C.J."/>
            <person name="Triplett E.W."/>
            <person name="Tuberville T.D."/>
            <person name="Venegas-Anaya M."/>
            <person name="Howard J.T."/>
            <person name="Jarvis E.D."/>
            <person name="Guillette L.J.Jr."/>
            <person name="Glenn T.C."/>
            <person name="Green R.E."/>
            <person name="Ray D.A."/>
        </authorList>
    </citation>
    <scope>NUCLEOTIDE SEQUENCE [LARGE SCALE GENOMIC DNA]</scope>
    <source>
        <strain evidence="30">KSC_2009_1</strain>
    </source>
</reference>
<dbReference type="Gene3D" id="6.10.250.3410">
    <property type="entry name" value="DBF zinc finger"/>
    <property type="match status" value="1"/>
</dbReference>
<feature type="disulfide bond" evidence="20">
    <location>
        <begin position="792"/>
        <end position="812"/>
    </location>
</feature>
<feature type="domain" description="EGF-like" evidence="25">
    <location>
        <begin position="963"/>
        <end position="1000"/>
    </location>
</feature>
<dbReference type="STRING" id="8496.A0A151MQ70"/>
<feature type="domain" description="Disintegrin" evidence="27">
    <location>
        <begin position="733"/>
        <end position="820"/>
    </location>
</feature>
<gene>
    <name evidence="30" type="primary">DBF4</name>
    <name evidence="30" type="ORF">Y1Q_0019112</name>
</gene>
<feature type="compositionally biased region" description="Polar residues" evidence="23">
    <location>
        <begin position="260"/>
        <end position="269"/>
    </location>
</feature>
<dbReference type="InterPro" id="IPR001590">
    <property type="entry name" value="Peptidase_M12B"/>
</dbReference>
<feature type="compositionally biased region" description="Basic and acidic residues" evidence="23">
    <location>
        <begin position="16"/>
        <end position="37"/>
    </location>
</feature>
<dbReference type="InterPro" id="IPR001357">
    <property type="entry name" value="BRCT_dom"/>
</dbReference>
<evidence type="ECO:0000256" key="22">
    <source>
        <dbReference type="PROSITE-ProRule" id="PRU00600"/>
    </source>
</evidence>
<dbReference type="Pfam" id="PF01421">
    <property type="entry name" value="Reprolysin"/>
    <property type="match status" value="1"/>
</dbReference>
<dbReference type="InterPro" id="IPR036436">
    <property type="entry name" value="Disintegrin_dom_sf"/>
</dbReference>
<evidence type="ECO:0000256" key="12">
    <source>
        <dbReference type="ARBA" id="ARBA00023136"/>
    </source>
</evidence>
<evidence type="ECO:0000256" key="1">
    <source>
        <dbReference type="ARBA" id="ARBA00004123"/>
    </source>
</evidence>
<dbReference type="PANTHER" id="PTHR11905">
    <property type="entry name" value="ADAM A DISINTEGRIN AND METALLOPROTEASE DOMAIN"/>
    <property type="match status" value="1"/>
</dbReference>
<dbReference type="SMART" id="SM00050">
    <property type="entry name" value="DISIN"/>
    <property type="match status" value="1"/>
</dbReference>
<evidence type="ECO:0000256" key="18">
    <source>
        <dbReference type="ARBA" id="ARBA00046288"/>
    </source>
</evidence>
<keyword evidence="31" id="KW-1185">Reference proteome</keyword>
<dbReference type="Pfam" id="PF08516">
    <property type="entry name" value="ADAM_CR"/>
    <property type="match status" value="1"/>
</dbReference>
<dbReference type="Pfam" id="PF07535">
    <property type="entry name" value="zf-DBF"/>
    <property type="match status" value="1"/>
</dbReference>
<evidence type="ECO:0000256" key="20">
    <source>
        <dbReference type="PROSITE-ProRule" id="PRU00068"/>
    </source>
</evidence>
<dbReference type="Gene3D" id="4.10.70.10">
    <property type="entry name" value="Disintegrin domain"/>
    <property type="match status" value="1"/>
</dbReference>
<dbReference type="CDD" id="cd04269">
    <property type="entry name" value="ZnMc_adamalysin_II_like"/>
    <property type="match status" value="1"/>
</dbReference>
<feature type="domain" description="DBF4-type" evidence="29">
    <location>
        <begin position="291"/>
        <end position="339"/>
    </location>
</feature>
<feature type="region of interest" description="Disordered" evidence="23">
    <location>
        <begin position="1"/>
        <end position="37"/>
    </location>
</feature>
<keyword evidence="5 24" id="KW-0812">Transmembrane</keyword>
<keyword evidence="8" id="KW-0677">Repeat</keyword>
<keyword evidence="7" id="KW-0732">Signal</keyword>
<dbReference type="GO" id="GO:0005634">
    <property type="term" value="C:nucleus"/>
    <property type="evidence" value="ECO:0007669"/>
    <property type="project" value="UniProtKB-SubCell"/>
</dbReference>
<sequence length="1072" mass="119491">MKISGRAPPPAGDMQGKTDKTRPSLRTLKKDAAKPEQSKYKPLYGKVFYLDVPSSVISEKLEKDLKELGGRVEGFLSKDISYLISNKKEAKFAQSLGQISPVPSPESAHYGGNSSLHPSSRRDRDDRSSFKMADTVRVSRGKSLVEKAIKEQELIPSGSILSNALSWGVKILHVDDIKNYIEQKKKEFCLIKKEGTSGKDVGKRCANQKSKTGRLKNPFVKVEDRSCHYRPFYLQLSSFPVLNYSAPKPYSPFEADKKTNASQKQIQSKQRNKTNSDKDCGGIPVQLPLKDKRKRGYCECCVKKFEDLQTHLESEQHQNFAQSTQYKVVDDIISKFVYDFVEYGNETQKSKRTKCSMGCFSPTTGSVTNTGWQSTHIARASFQVDAFGLSFILDVMLNHDLLSSEYLERHIENGGKTVEVKGGEHCYYQGQIRGNPESFVALSTCHGLHGMFYDGNHTYLIEPDENYTSNEDFHSVYKSKLFEFPLDNLPAEFKQMNTTSQKFVVKSRHKRSRRQVRQIPHKVEEETKYIELMIVNDHLMCKKHRLSVGHTNSYAKSVVNMADLIYKEHLNTRIVLVAMETWATDNKFTISENPLVTLREFMKYRRDFIREKSDAVHLFSGSRFQSSRSGAAYIGGICSLLKGGGVNEFGRPDLMAVTLAQSLAHNLGIFSDKRKLLSGECECEDTWSGCIMGDTGYYLPSKFSKCDIEEYHDFLNNGGGACLFNKPSKLLDPPECGNGFVEDGEECDCGTVAECAIEGGECCTTCTLTAGSQCSNGLCCRKCLFEAKGVLCREAVNDCDIPESCTGNSSQCSPNIHKMDGYSCDNKQGICFGGRCKTRDRQCKYIWGEKVTAADRYCYEKLNIEGTEKGNCGRDKDTWIQCNKQDVLCGYLLCSNISSVPRLGELDGEITSSVIQLGKIYNCSGGHVKLDEETDLGYVEDGTPCGTNMMCLEHRCLPTDNFNFSTCPGTAEGKICSGHGVCSNEIKCVCDRLWRGDDCSTLFKGPASFDDDITSKGVVSTNIIIGAIAGTILVLALVLGITAWGYRNYRRQSTSSVRLRTVCSKEVDPSSD</sequence>
<evidence type="ECO:0000259" key="27">
    <source>
        <dbReference type="PROSITE" id="PS50214"/>
    </source>
</evidence>
<dbReference type="FunFam" id="3.40.390.10:FF:000014">
    <property type="entry name" value="disintegrin and metalloproteinase domain-containing protein 11"/>
    <property type="match status" value="1"/>
</dbReference>
<dbReference type="PROSITE" id="PS50214">
    <property type="entry name" value="DISINTEGRIN_2"/>
    <property type="match status" value="1"/>
</dbReference>
<keyword evidence="4" id="KW-0165">Cleavage on pair of basic residues</keyword>
<dbReference type="GO" id="GO:0004222">
    <property type="term" value="F:metalloendopeptidase activity"/>
    <property type="evidence" value="ECO:0007669"/>
    <property type="project" value="InterPro"/>
</dbReference>
<comment type="subcellular location">
    <subcellularLocation>
        <location evidence="18">Endomembrane system</location>
        <topology evidence="18">Single-pass type I membrane protein</topology>
    </subcellularLocation>
    <subcellularLocation>
        <location evidence="1">Nucleus</location>
    </subcellularLocation>
</comment>
<dbReference type="InterPro" id="IPR006572">
    <property type="entry name" value="Znf_DBF"/>
</dbReference>
<dbReference type="SUPFAM" id="SSF57552">
    <property type="entry name" value="Blood coagulation inhibitor (disintegrin)"/>
    <property type="match status" value="1"/>
</dbReference>
<dbReference type="GO" id="GO:0098839">
    <property type="term" value="C:postsynaptic density membrane"/>
    <property type="evidence" value="ECO:0007669"/>
    <property type="project" value="TreeGrafter"/>
</dbReference>
<dbReference type="InterPro" id="IPR001762">
    <property type="entry name" value="Disintegrin_dom"/>
</dbReference>
<dbReference type="GO" id="GO:0012505">
    <property type="term" value="C:endomembrane system"/>
    <property type="evidence" value="ECO:0007669"/>
    <property type="project" value="UniProtKB-SubCell"/>
</dbReference>
<protein>
    <recommendedName>
        <fullName evidence="17">Protein DBF4 homolog A</fullName>
    </recommendedName>
</protein>
<feature type="domain" description="BRCT" evidence="26">
    <location>
        <begin position="38"/>
        <end position="106"/>
    </location>
</feature>
<dbReference type="InterPro" id="IPR002870">
    <property type="entry name" value="Peptidase_M12B_N"/>
</dbReference>
<comment type="subunit">
    <text evidence="19">Forms a complex with CDC7. Note that CDC7 forms distinct complex either with DBF4A or DBF4B. Such complexes are stable upon replication stress. Interacts with MEN1, MCM2, ORC2, ORC4 and ORC6. Interacts (via IBM motifs) with PSIP1 (via IBD domain); phosphorylation increases its affinity for PSIP1.</text>
</comment>
<dbReference type="EMBL" id="AKHW03005461">
    <property type="protein sequence ID" value="KYO26623.1"/>
    <property type="molecule type" value="Genomic_DNA"/>
</dbReference>
<evidence type="ECO:0000313" key="31">
    <source>
        <dbReference type="Proteomes" id="UP000050525"/>
    </source>
</evidence>
<keyword evidence="11 24" id="KW-1133">Transmembrane helix</keyword>
<evidence type="ECO:0000256" key="8">
    <source>
        <dbReference type="ARBA" id="ARBA00022737"/>
    </source>
</evidence>
<evidence type="ECO:0000256" key="16">
    <source>
        <dbReference type="ARBA" id="ARBA00023306"/>
    </source>
</evidence>
<evidence type="ECO:0000256" key="7">
    <source>
        <dbReference type="ARBA" id="ARBA00022729"/>
    </source>
</evidence>
<keyword evidence="16" id="KW-0131">Cell cycle</keyword>
<dbReference type="PROSITE" id="PS51265">
    <property type="entry name" value="ZF_DBF4"/>
    <property type="match status" value="1"/>
</dbReference>
<keyword evidence="2 21" id="KW-0245">EGF-like domain</keyword>
<evidence type="ECO:0000256" key="14">
    <source>
        <dbReference type="ARBA" id="ARBA00023180"/>
    </source>
</evidence>
<keyword evidence="9 22" id="KW-0863">Zinc-finger</keyword>
<dbReference type="PROSITE" id="PS50215">
    <property type="entry name" value="ADAM_MEPRO"/>
    <property type="match status" value="1"/>
</dbReference>
<evidence type="ECO:0000256" key="4">
    <source>
        <dbReference type="ARBA" id="ARBA00022685"/>
    </source>
</evidence>
<accession>A0A151MQ70</accession>
<evidence type="ECO:0000256" key="24">
    <source>
        <dbReference type="SAM" id="Phobius"/>
    </source>
</evidence>
<dbReference type="InterPro" id="IPR038545">
    <property type="entry name" value="Znf_DBF_sf"/>
</dbReference>
<dbReference type="AlphaFoldDB" id="A0A151MQ70"/>
<evidence type="ECO:0000313" key="30">
    <source>
        <dbReference type="EMBL" id="KYO26623.1"/>
    </source>
</evidence>
<dbReference type="InterPro" id="IPR018358">
    <property type="entry name" value="Disintegrin_CS"/>
</dbReference>
<keyword evidence="13 21" id="KW-1015">Disulfide bond</keyword>
<dbReference type="FunFam" id="6.10.250.3410:FF:000001">
    <property type="entry name" value="Protein DBF4 homolog A"/>
    <property type="match status" value="1"/>
</dbReference>
<dbReference type="PANTHER" id="PTHR11905:SF14">
    <property type="entry name" value="DISINTEGRIN AND METALLOPROTEINASE DOMAIN-CONTAINING PROTEIN 22"/>
    <property type="match status" value="1"/>
</dbReference>
<feature type="region of interest" description="Disordered" evidence="23">
    <location>
        <begin position="102"/>
        <end position="132"/>
    </location>
</feature>
<evidence type="ECO:0000256" key="2">
    <source>
        <dbReference type="ARBA" id="ARBA00022536"/>
    </source>
</evidence>
<comment type="caution">
    <text evidence="30">The sequence shown here is derived from an EMBL/GenBank/DDBJ whole genome shotgun (WGS) entry which is preliminary data.</text>
</comment>
<feature type="disulfide bond" evidence="21">
    <location>
        <begin position="990"/>
        <end position="999"/>
    </location>
</feature>
<keyword evidence="6" id="KW-0479">Metal-binding</keyword>
<dbReference type="Gene3D" id="3.40.390.10">
    <property type="entry name" value="Collagenase (Catalytic Domain)"/>
    <property type="match status" value="1"/>
</dbReference>
<dbReference type="Gene3D" id="2.10.50.40">
    <property type="match status" value="1"/>
</dbReference>
<evidence type="ECO:0000256" key="21">
    <source>
        <dbReference type="PROSITE-ProRule" id="PRU00076"/>
    </source>
</evidence>
<evidence type="ECO:0000256" key="19">
    <source>
        <dbReference type="ARBA" id="ARBA00061819"/>
    </source>
</evidence>
<dbReference type="Gene3D" id="2.10.25.10">
    <property type="entry name" value="Laminin"/>
    <property type="match status" value="1"/>
</dbReference>
<evidence type="ECO:0000256" key="17">
    <source>
        <dbReference type="ARBA" id="ARBA00040397"/>
    </source>
</evidence>
<dbReference type="Pfam" id="PF01562">
    <property type="entry name" value="Pep_M12B_propep"/>
    <property type="match status" value="1"/>
</dbReference>
<dbReference type="SMART" id="SM00608">
    <property type="entry name" value="ACR"/>
    <property type="match status" value="1"/>
</dbReference>
<feature type="region of interest" description="Disordered" evidence="23">
    <location>
        <begin position="253"/>
        <end position="278"/>
    </location>
</feature>
<dbReference type="eggNOG" id="KOG3607">
    <property type="taxonomic scope" value="Eukaryota"/>
</dbReference>
<dbReference type="InterPro" id="IPR000742">
    <property type="entry name" value="EGF"/>
</dbReference>
<evidence type="ECO:0000256" key="10">
    <source>
        <dbReference type="ARBA" id="ARBA00022833"/>
    </source>
</evidence>
<evidence type="ECO:0000259" key="25">
    <source>
        <dbReference type="PROSITE" id="PS50026"/>
    </source>
</evidence>
<dbReference type="InterPro" id="IPR034027">
    <property type="entry name" value="Reprolysin_adamalysin"/>
</dbReference>
<dbReference type="PROSITE" id="PS50026">
    <property type="entry name" value="EGF_3"/>
    <property type="match status" value="1"/>
</dbReference>
<evidence type="ECO:0000256" key="11">
    <source>
        <dbReference type="ARBA" id="ARBA00022989"/>
    </source>
</evidence>
<keyword evidence="3" id="KW-0597">Phosphoprotein</keyword>
<proteinExistence type="predicted"/>
<feature type="compositionally biased region" description="Basic and acidic residues" evidence="23">
    <location>
        <begin position="120"/>
        <end position="129"/>
    </location>
</feature>
<evidence type="ECO:0000256" key="5">
    <source>
        <dbReference type="ARBA" id="ARBA00022692"/>
    </source>
</evidence>
<evidence type="ECO:0000259" key="29">
    <source>
        <dbReference type="PROSITE" id="PS51265"/>
    </source>
</evidence>
<evidence type="ECO:0000259" key="28">
    <source>
        <dbReference type="PROSITE" id="PS50215"/>
    </source>
</evidence>
<comment type="caution">
    <text evidence="21">Lacks conserved residue(s) required for the propagation of feature annotation.</text>
</comment>
<dbReference type="GO" id="GO:0006508">
    <property type="term" value="P:proteolysis"/>
    <property type="evidence" value="ECO:0007669"/>
    <property type="project" value="InterPro"/>
</dbReference>
<keyword evidence="14" id="KW-0325">Glycoprotein</keyword>
<dbReference type="FunFam" id="2.10.50.40:FF:000001">
    <property type="entry name" value="Protein DBF4 homolog A"/>
    <property type="match status" value="1"/>
</dbReference>
<dbReference type="PROSITE" id="PS00427">
    <property type="entry name" value="DISINTEGRIN_1"/>
    <property type="match status" value="1"/>
</dbReference>
<evidence type="ECO:0000256" key="23">
    <source>
        <dbReference type="SAM" id="MobiDB-lite"/>
    </source>
</evidence>
<evidence type="ECO:0000259" key="26">
    <source>
        <dbReference type="PROSITE" id="PS50172"/>
    </source>
</evidence>
<dbReference type="GO" id="GO:0003676">
    <property type="term" value="F:nucleic acid binding"/>
    <property type="evidence" value="ECO:0007669"/>
    <property type="project" value="InterPro"/>
</dbReference>
<evidence type="ECO:0000256" key="6">
    <source>
        <dbReference type="ARBA" id="ARBA00022723"/>
    </source>
</evidence>